<keyword evidence="3" id="KW-1185">Reference proteome</keyword>
<name>A0A9X0LFB2_9ACTN</name>
<dbReference type="SUPFAM" id="SSF51735">
    <property type="entry name" value="NAD(P)-binding Rossmann-fold domains"/>
    <property type="match status" value="1"/>
</dbReference>
<dbReference type="PANTHER" id="PTHR43162">
    <property type="match status" value="1"/>
</dbReference>
<sequence length="286" mass="29996">MILVTGATGTVGRHVVQLLQQGGHRARAMTRGRPGHPLPPDTDVVRADFDDPDSLRRALTGVHSVFLLTAPAAPTPDHDLALLAAARSAHVTSVVKLSAIGTGERFGTVTVGAWHQAAEDAVRASGMAWTVLRPSSFASNFLHWASLIRAGQPVPNLTGEGKQGIIDPRDIAAVAVAALTDPAHAGMTYTLTGPEPLHVPDQATRLAQVIGRPVDTTDLPPAVARQQLLASGMPSAAVEATIIGSAWARAGHNAVVTDDVEKVLGRAPATFLSWAQRHREAFIGTR</sequence>
<dbReference type="Gene3D" id="3.40.50.720">
    <property type="entry name" value="NAD(P)-binding Rossmann-like Domain"/>
    <property type="match status" value="1"/>
</dbReference>
<dbReference type="InterPro" id="IPR016040">
    <property type="entry name" value="NAD(P)-bd_dom"/>
</dbReference>
<protein>
    <submittedName>
        <fullName evidence="2">NAD(P)-dependent oxidoreductase</fullName>
    </submittedName>
</protein>
<evidence type="ECO:0000313" key="3">
    <source>
        <dbReference type="Proteomes" id="UP000053246"/>
    </source>
</evidence>
<proteinExistence type="predicted"/>
<dbReference type="Pfam" id="PF13460">
    <property type="entry name" value="NAD_binding_10"/>
    <property type="match status" value="1"/>
</dbReference>
<evidence type="ECO:0000259" key="1">
    <source>
        <dbReference type="Pfam" id="PF13460"/>
    </source>
</evidence>
<accession>A0A9X0LFB2</accession>
<dbReference type="Proteomes" id="UP000053246">
    <property type="component" value="Unassembled WGS sequence"/>
</dbReference>
<organism evidence="2 3">
    <name type="scientific">Micromonospora maris</name>
    <dbReference type="NCBI Taxonomy" id="1003110"/>
    <lineage>
        <taxon>Bacteria</taxon>
        <taxon>Bacillati</taxon>
        <taxon>Actinomycetota</taxon>
        <taxon>Actinomycetes</taxon>
        <taxon>Micromonosporales</taxon>
        <taxon>Micromonosporaceae</taxon>
        <taxon>Micromonospora</taxon>
    </lineage>
</organism>
<evidence type="ECO:0000313" key="2">
    <source>
        <dbReference type="EMBL" id="KUJ48136.1"/>
    </source>
</evidence>
<dbReference type="InterPro" id="IPR036291">
    <property type="entry name" value="NAD(P)-bd_dom_sf"/>
</dbReference>
<dbReference type="EMBL" id="LMWI01000001">
    <property type="protein sequence ID" value="KUJ48136.1"/>
    <property type="molecule type" value="Genomic_DNA"/>
</dbReference>
<dbReference type="Gene3D" id="3.90.25.10">
    <property type="entry name" value="UDP-galactose 4-epimerase, domain 1"/>
    <property type="match status" value="1"/>
</dbReference>
<gene>
    <name evidence="2" type="ORF">ADL17_03400</name>
</gene>
<feature type="domain" description="NAD(P)-binding" evidence="1">
    <location>
        <begin position="6"/>
        <end position="182"/>
    </location>
</feature>
<dbReference type="AlphaFoldDB" id="A0A9X0LFB2"/>
<dbReference type="PANTHER" id="PTHR43162:SF1">
    <property type="entry name" value="PRESTALK A DIFFERENTIATION PROTEIN A"/>
    <property type="match status" value="1"/>
</dbReference>
<reference evidence="2 3" key="1">
    <citation type="submission" date="2015-10" db="EMBL/GenBank/DDBJ databases">
        <authorList>
            <person name="Ju K.-S."/>
            <person name="Doroghazi J.R."/>
            <person name="Metcalf W.W."/>
        </authorList>
    </citation>
    <scope>NUCLEOTIDE SEQUENCE [LARGE SCALE GENOMIC DNA]</scope>
    <source>
        <strain evidence="2 3">NRRL B-24793</strain>
    </source>
</reference>
<comment type="caution">
    <text evidence="2">The sequence shown here is derived from an EMBL/GenBank/DDBJ whole genome shotgun (WGS) entry which is preliminary data.</text>
</comment>
<dbReference type="InterPro" id="IPR051604">
    <property type="entry name" value="Ergot_Alk_Oxidoreductase"/>
</dbReference>